<evidence type="ECO:0000313" key="8">
    <source>
        <dbReference type="Proteomes" id="UP000001300"/>
    </source>
</evidence>
<dbReference type="GO" id="GO:0001731">
    <property type="term" value="P:formation of translation preinitiation complex"/>
    <property type="evidence" value="ECO:0000318"/>
    <property type="project" value="GO_Central"/>
</dbReference>
<feature type="domain" description="PUA" evidence="6">
    <location>
        <begin position="175"/>
        <end position="255"/>
    </location>
</feature>
<dbReference type="VEuPathDB" id="FungiDB:YALI0_A17380g"/>
<dbReference type="GO" id="GO:0005829">
    <property type="term" value="C:cytosol"/>
    <property type="evidence" value="ECO:0007669"/>
    <property type="project" value="EnsemblFungi"/>
</dbReference>
<evidence type="ECO:0000256" key="1">
    <source>
        <dbReference type="ARBA" id="ARBA00004496"/>
    </source>
</evidence>
<dbReference type="PANTHER" id="PTHR22798">
    <property type="entry name" value="MCT-1 PROTEIN"/>
    <property type="match status" value="1"/>
</dbReference>
<dbReference type="CDD" id="cd21155">
    <property type="entry name" value="PUA_MCTS-1-like"/>
    <property type="match status" value="1"/>
</dbReference>
<dbReference type="SUPFAM" id="SSF88697">
    <property type="entry name" value="PUA domain-like"/>
    <property type="match status" value="1"/>
</dbReference>
<dbReference type="InterPro" id="IPR048248">
    <property type="entry name" value="PUA_eIF2d-like"/>
</dbReference>
<evidence type="ECO:0000256" key="5">
    <source>
        <dbReference type="ARBA" id="ARBA00070056"/>
    </source>
</evidence>
<dbReference type="OMA" id="GVENIHY"/>
<evidence type="ECO:0000256" key="2">
    <source>
        <dbReference type="ARBA" id="ARBA00022490"/>
    </source>
</evidence>
<dbReference type="InterPro" id="IPR041366">
    <property type="entry name" value="Pre-PUA"/>
</dbReference>
<comment type="function">
    <text evidence="3">Involved in translation.</text>
</comment>
<dbReference type="NCBIfam" id="TIGR00451">
    <property type="entry name" value="unchar_dom_2"/>
    <property type="match status" value="1"/>
</dbReference>
<dbReference type="OrthoDB" id="10249667at2759"/>
<dbReference type="FunCoup" id="Q6CGQ0">
    <property type="interactions" value="562"/>
</dbReference>
<dbReference type="Gene3D" id="3.10.400.20">
    <property type="match status" value="1"/>
</dbReference>
<organism evidence="7 8">
    <name type="scientific">Yarrowia lipolytica (strain CLIB 122 / E 150)</name>
    <name type="common">Yeast</name>
    <name type="synonym">Candida lipolytica</name>
    <dbReference type="NCBI Taxonomy" id="284591"/>
    <lineage>
        <taxon>Eukaryota</taxon>
        <taxon>Fungi</taxon>
        <taxon>Dikarya</taxon>
        <taxon>Ascomycota</taxon>
        <taxon>Saccharomycotina</taxon>
        <taxon>Dipodascomycetes</taxon>
        <taxon>Dipodascales</taxon>
        <taxon>Dipodascales incertae sedis</taxon>
        <taxon>Yarrowia</taxon>
    </lineage>
</organism>
<accession>Q6CGQ0</accession>
<dbReference type="InterPro" id="IPR004521">
    <property type="entry name" value="Uncharacterised_CHP00451"/>
</dbReference>
<dbReference type="InterPro" id="IPR016437">
    <property type="entry name" value="MCT-1/Tma20"/>
</dbReference>
<dbReference type="InterPro" id="IPR015947">
    <property type="entry name" value="PUA-like_sf"/>
</dbReference>
<proteinExistence type="inferred from homology"/>
<reference evidence="7 8" key="1">
    <citation type="journal article" date="2004" name="Nature">
        <title>Genome evolution in yeasts.</title>
        <authorList>
            <consortium name="Genolevures"/>
            <person name="Dujon B."/>
            <person name="Sherman D."/>
            <person name="Fischer G."/>
            <person name="Durrens P."/>
            <person name="Casaregola S."/>
            <person name="Lafontaine I."/>
            <person name="de Montigny J."/>
            <person name="Marck C."/>
            <person name="Neuveglise C."/>
            <person name="Talla E."/>
            <person name="Goffard N."/>
            <person name="Frangeul L."/>
            <person name="Aigle M."/>
            <person name="Anthouard V."/>
            <person name="Babour A."/>
            <person name="Barbe V."/>
            <person name="Barnay S."/>
            <person name="Blanchin S."/>
            <person name="Beckerich J.M."/>
            <person name="Beyne E."/>
            <person name="Bleykasten C."/>
            <person name="Boisrame A."/>
            <person name="Boyer J."/>
            <person name="Cattolico L."/>
            <person name="Confanioleri F."/>
            <person name="de Daruvar A."/>
            <person name="Despons L."/>
            <person name="Fabre E."/>
            <person name="Fairhead C."/>
            <person name="Ferry-Dumazet H."/>
            <person name="Groppi A."/>
            <person name="Hantraye F."/>
            <person name="Hennequin C."/>
            <person name="Jauniaux N."/>
            <person name="Joyet P."/>
            <person name="Kachouri R."/>
            <person name="Kerrest A."/>
            <person name="Koszul R."/>
            <person name="Lemaire M."/>
            <person name="Lesur I."/>
            <person name="Ma L."/>
            <person name="Muller H."/>
            <person name="Nicaud J.M."/>
            <person name="Nikolski M."/>
            <person name="Oztas S."/>
            <person name="Ozier-Kalogeropoulos O."/>
            <person name="Pellenz S."/>
            <person name="Potier S."/>
            <person name="Richard G.F."/>
            <person name="Straub M.L."/>
            <person name="Suleau A."/>
            <person name="Swennene D."/>
            <person name="Tekaia F."/>
            <person name="Wesolowski-Louvel M."/>
            <person name="Westhof E."/>
            <person name="Wirth B."/>
            <person name="Zeniou-Meyer M."/>
            <person name="Zivanovic I."/>
            <person name="Bolotin-Fukuhara M."/>
            <person name="Thierry A."/>
            <person name="Bouchier C."/>
            <person name="Caudron B."/>
            <person name="Scarpelli C."/>
            <person name="Gaillardin C."/>
            <person name="Weissenbach J."/>
            <person name="Wincker P."/>
            <person name="Souciet J.L."/>
        </authorList>
    </citation>
    <scope>NUCLEOTIDE SEQUENCE [LARGE SCALE GENOMIC DNA]</scope>
    <source>
        <strain evidence="8">CLIB 122 / E 150</strain>
    </source>
</reference>
<dbReference type="GO" id="GO:0000184">
    <property type="term" value="P:nuclear-transcribed mRNA catabolic process, nonsense-mediated decay"/>
    <property type="evidence" value="ECO:0007669"/>
    <property type="project" value="EnsemblFungi"/>
</dbReference>
<dbReference type="GO" id="GO:0003723">
    <property type="term" value="F:RNA binding"/>
    <property type="evidence" value="ECO:0007669"/>
    <property type="project" value="InterPro"/>
</dbReference>
<dbReference type="KEGG" id="yli:2906305"/>
<dbReference type="InParanoid" id="Q6CGQ0"/>
<dbReference type="AlphaFoldDB" id="Q6CGQ0"/>
<dbReference type="GO" id="GO:0042254">
    <property type="term" value="P:ribosome biogenesis"/>
    <property type="evidence" value="ECO:0007669"/>
    <property type="project" value="EnsemblFungi"/>
</dbReference>
<protein>
    <recommendedName>
        <fullName evidence="5">Translation machinery-associated protein 20</fullName>
    </recommendedName>
</protein>
<dbReference type="STRING" id="284591.Q6CGQ0"/>
<dbReference type="InterPro" id="IPR002478">
    <property type="entry name" value="PUA"/>
</dbReference>
<dbReference type="HOGENOM" id="CLU_090468_0_0_1"/>
<keyword evidence="2" id="KW-0963">Cytoplasm</keyword>
<gene>
    <name evidence="7" type="ORF">YALI0_A17380g</name>
</gene>
<sequence length="263" mass="29301">MSFLYSHPPGASQVGTTVTLARDRHRPKPLVSDLVLTCDFPDSERGAQTSADSARQNLVHQICMFHHLVPTSIIGCLDLQTHAMFKKFSHENINSKANVKSSSQRALKAKLVAQFPDMEPVVDQIIPKKAQLVHVKCQDRISLYTIDGKVMFFQHFDDELVPSLHLVHQFPQYFPSIKTDRGAIKFVLSGANIMCRGLTSKGAELPDEPMEKDQIVIVNAEGKEHALAVGKLTMSTKEIEEVNNGIGVELLHYLGDGLWSHHE</sequence>
<evidence type="ECO:0000256" key="4">
    <source>
        <dbReference type="ARBA" id="ARBA00061046"/>
    </source>
</evidence>
<evidence type="ECO:0000313" key="7">
    <source>
        <dbReference type="EMBL" id="CAG84094.1"/>
    </source>
</evidence>
<evidence type="ECO:0000256" key="3">
    <source>
        <dbReference type="ARBA" id="ARBA00060251"/>
    </source>
</evidence>
<evidence type="ECO:0000259" key="6">
    <source>
        <dbReference type="SMART" id="SM00359"/>
    </source>
</evidence>
<dbReference type="SMART" id="SM00359">
    <property type="entry name" value="PUA"/>
    <property type="match status" value="1"/>
</dbReference>
<dbReference type="RefSeq" id="XP_500162.3">
    <property type="nucleotide sequence ID" value="XM_500162.3"/>
</dbReference>
<comment type="similarity">
    <text evidence="4">Belongs to the TMA20 family.</text>
</comment>
<dbReference type="Pfam" id="PF17832">
    <property type="entry name" value="Pre-PUA"/>
    <property type="match status" value="1"/>
</dbReference>
<dbReference type="CDD" id="cd11609">
    <property type="entry name" value="MCT1_N"/>
    <property type="match status" value="1"/>
</dbReference>
<dbReference type="Pfam" id="PF26292">
    <property type="entry name" value="PUA_elF2D"/>
    <property type="match status" value="1"/>
</dbReference>
<dbReference type="FunFam" id="3.10.400.20:FF:000001">
    <property type="entry name" value="Malignant T-cell-amplified sequence 1"/>
    <property type="match status" value="1"/>
</dbReference>
<dbReference type="PANTHER" id="PTHR22798:SF0">
    <property type="entry name" value="MALIGNANT T-CELL-AMPLIFIED SEQUENCE 1"/>
    <property type="match status" value="1"/>
</dbReference>
<comment type="subcellular location">
    <subcellularLocation>
        <location evidence="1">Cytoplasm</location>
    </subcellularLocation>
</comment>
<dbReference type="EMBL" id="CR382127">
    <property type="protein sequence ID" value="CAG84094.1"/>
    <property type="molecule type" value="Genomic_DNA"/>
</dbReference>
<name>Q6CGQ0_YARLI</name>
<keyword evidence="8" id="KW-1185">Reference proteome</keyword>
<dbReference type="Proteomes" id="UP000001300">
    <property type="component" value="Chromosome A"/>
</dbReference>
<dbReference type="PROSITE" id="PS50890">
    <property type="entry name" value="PUA"/>
    <property type="match status" value="1"/>
</dbReference>